<feature type="transmembrane region" description="Helical" evidence="1">
    <location>
        <begin position="41"/>
        <end position="60"/>
    </location>
</feature>
<reference evidence="2 3" key="1">
    <citation type="submission" date="2012-01" db="EMBL/GenBank/DDBJ databases">
        <title>The Genome Sequence of Megamonas funiformis YIT 11815.</title>
        <authorList>
            <consortium name="The Broad Institute Genome Sequencing Platform"/>
            <person name="Earl A."/>
            <person name="Ward D."/>
            <person name="Feldgarden M."/>
            <person name="Gevers D."/>
            <person name="Morotomi M."/>
            <person name="Young S.K."/>
            <person name="Zeng Q."/>
            <person name="Gargeya S."/>
            <person name="Fitzgerald M."/>
            <person name="Haas B."/>
            <person name="Abouelleil A."/>
            <person name="Alvarado L."/>
            <person name="Arachchi H.M."/>
            <person name="Berlin A."/>
            <person name="Chapman S.B."/>
            <person name="Gearin G."/>
            <person name="Goldberg J."/>
            <person name="Griggs A."/>
            <person name="Gujja S."/>
            <person name="Hansen M."/>
            <person name="Heiman D."/>
            <person name="Howarth C."/>
            <person name="Larimer J."/>
            <person name="Lui A."/>
            <person name="MacDonald P.J.P."/>
            <person name="McCowen C."/>
            <person name="Montmayeur A."/>
            <person name="Murphy C."/>
            <person name="Neiman D."/>
            <person name="Pearson M."/>
            <person name="Priest M."/>
            <person name="Roberts A."/>
            <person name="Saif S."/>
            <person name="Shea T."/>
            <person name="Sisk P."/>
            <person name="Stolte C."/>
            <person name="Sykes S."/>
            <person name="Wortman J."/>
            <person name="Nusbaum C."/>
            <person name="Birren B."/>
        </authorList>
    </citation>
    <scope>NUCLEOTIDE SEQUENCE [LARGE SCALE GENOMIC DNA]</scope>
    <source>
        <strain evidence="2 3">YIT 11815</strain>
    </source>
</reference>
<gene>
    <name evidence="2" type="ORF">HMPREF9454_00786</name>
</gene>
<keyword evidence="1" id="KW-0472">Membrane</keyword>
<evidence type="ECO:0000313" key="2">
    <source>
        <dbReference type="EMBL" id="EHR38481.1"/>
    </source>
</evidence>
<keyword evidence="3" id="KW-1185">Reference proteome</keyword>
<proteinExistence type="predicted"/>
<comment type="caution">
    <text evidence="2">The sequence shown here is derived from an EMBL/GenBank/DDBJ whole genome shotgun (WGS) entry which is preliminary data.</text>
</comment>
<evidence type="ECO:0000313" key="3">
    <source>
        <dbReference type="Proteomes" id="UP000005963"/>
    </source>
</evidence>
<sequence>MILLNILYAFIVIFSFIGTIGSFIAIPIALYKRKTSIAPRVIFAFVINLFVLIVSCTLFQPTK</sequence>
<name>A0ABP2NLB1_9FIRM</name>
<evidence type="ECO:0000256" key="1">
    <source>
        <dbReference type="SAM" id="Phobius"/>
    </source>
</evidence>
<dbReference type="Proteomes" id="UP000005963">
    <property type="component" value="Unassembled WGS sequence"/>
</dbReference>
<feature type="transmembrane region" description="Helical" evidence="1">
    <location>
        <begin position="6"/>
        <end position="29"/>
    </location>
</feature>
<keyword evidence="1" id="KW-0812">Transmembrane</keyword>
<organism evidence="2 3">
    <name type="scientific">Megamonas funiformis YIT 11815</name>
    <dbReference type="NCBI Taxonomy" id="742816"/>
    <lineage>
        <taxon>Bacteria</taxon>
        <taxon>Bacillati</taxon>
        <taxon>Bacillota</taxon>
        <taxon>Negativicutes</taxon>
        <taxon>Selenomonadales</taxon>
        <taxon>Selenomonadaceae</taxon>
        <taxon>Megamonas</taxon>
    </lineage>
</organism>
<protein>
    <submittedName>
        <fullName evidence="2">Uncharacterized protein</fullName>
    </submittedName>
</protein>
<dbReference type="EMBL" id="ADMB01000038">
    <property type="protein sequence ID" value="EHR38481.1"/>
    <property type="molecule type" value="Genomic_DNA"/>
</dbReference>
<keyword evidence="1" id="KW-1133">Transmembrane helix</keyword>
<accession>A0ABP2NLB1</accession>